<protein>
    <recommendedName>
        <fullName evidence="13">O-fucosyltransferase family protein</fullName>
    </recommendedName>
</protein>
<keyword evidence="12" id="KW-0119">Carbohydrate metabolism</keyword>
<evidence type="ECO:0000256" key="3">
    <source>
        <dbReference type="ARBA" id="ARBA00007737"/>
    </source>
</evidence>
<reference evidence="14 15" key="1">
    <citation type="journal article" date="2016" name="DNA Res.">
        <title>The draft genome of MD-2 pineapple using hybrid error correction of long reads.</title>
        <authorList>
            <person name="Redwan R.M."/>
            <person name="Saidin A."/>
            <person name="Kumar S.V."/>
        </authorList>
    </citation>
    <scope>NUCLEOTIDE SEQUENCE [LARGE SCALE GENOMIC DNA]</scope>
    <source>
        <strain evidence="15">cv. MD2</strain>
        <tissue evidence="14">Leaf</tissue>
    </source>
</reference>
<evidence type="ECO:0000256" key="11">
    <source>
        <dbReference type="ARBA" id="ARBA00023253"/>
    </source>
</evidence>
<evidence type="ECO:0000256" key="8">
    <source>
        <dbReference type="ARBA" id="ARBA00022989"/>
    </source>
</evidence>
<keyword evidence="8" id="KW-1133">Transmembrane helix</keyword>
<organism evidence="14 15">
    <name type="scientific">Ananas comosus</name>
    <name type="common">Pineapple</name>
    <name type="synonym">Ananas ananas</name>
    <dbReference type="NCBI Taxonomy" id="4615"/>
    <lineage>
        <taxon>Eukaryota</taxon>
        <taxon>Viridiplantae</taxon>
        <taxon>Streptophyta</taxon>
        <taxon>Embryophyta</taxon>
        <taxon>Tracheophyta</taxon>
        <taxon>Spermatophyta</taxon>
        <taxon>Magnoliopsida</taxon>
        <taxon>Liliopsida</taxon>
        <taxon>Poales</taxon>
        <taxon>Bromeliaceae</taxon>
        <taxon>Bromelioideae</taxon>
        <taxon>Ananas</taxon>
    </lineage>
</organism>
<keyword evidence="11" id="KW-0294">Fucose metabolism</keyword>
<proteinExistence type="inferred from homology"/>
<evidence type="ECO:0000256" key="13">
    <source>
        <dbReference type="ARBA" id="ARBA00030350"/>
    </source>
</evidence>
<evidence type="ECO:0000313" key="14">
    <source>
        <dbReference type="EMBL" id="OAY65112.1"/>
    </source>
</evidence>
<evidence type="ECO:0000256" key="5">
    <source>
        <dbReference type="ARBA" id="ARBA00022679"/>
    </source>
</evidence>
<comment type="subcellular location">
    <subcellularLocation>
        <location evidence="1">Membrane</location>
        <topology evidence="1">Single-pass type II membrane protein</topology>
    </subcellularLocation>
</comment>
<evidence type="ECO:0000256" key="9">
    <source>
        <dbReference type="ARBA" id="ARBA00023136"/>
    </source>
</evidence>
<comment type="caution">
    <text evidence="14">The sequence shown here is derived from an EMBL/GenBank/DDBJ whole genome shotgun (WGS) entry which is preliminary data.</text>
</comment>
<keyword evidence="6" id="KW-0812">Transmembrane</keyword>
<dbReference type="InterPro" id="IPR019378">
    <property type="entry name" value="GDP-Fuc_O-FucTrfase"/>
</dbReference>
<sequence>MTESVKRTYIYEILHCYRYEKDMLAFMGCDHQLSPEEVKEIKEMRINGTERRLAGRCPMTPRETGLFLKAMGYPNTTNIYIAIGEIYGANSMNALRKAYPNLHTHHTITTSEEI</sequence>
<dbReference type="AlphaFoldDB" id="A0A199UJP6"/>
<evidence type="ECO:0000256" key="1">
    <source>
        <dbReference type="ARBA" id="ARBA00004606"/>
    </source>
</evidence>
<evidence type="ECO:0000256" key="2">
    <source>
        <dbReference type="ARBA" id="ARBA00004881"/>
    </source>
</evidence>
<dbReference type="GO" id="GO:0005737">
    <property type="term" value="C:cytoplasm"/>
    <property type="evidence" value="ECO:0007669"/>
    <property type="project" value="TreeGrafter"/>
</dbReference>
<keyword evidence="9" id="KW-0472">Membrane</keyword>
<evidence type="ECO:0000256" key="4">
    <source>
        <dbReference type="ARBA" id="ARBA00022676"/>
    </source>
</evidence>
<gene>
    <name evidence="14" type="ORF">ACMD2_21635</name>
</gene>
<keyword evidence="4" id="KW-0328">Glycosyltransferase</keyword>
<evidence type="ECO:0000256" key="7">
    <source>
        <dbReference type="ARBA" id="ARBA00022968"/>
    </source>
</evidence>
<dbReference type="PANTHER" id="PTHR31741:SF4">
    <property type="entry name" value="O-FUCOSYLTRANSFERASE 28"/>
    <property type="match status" value="1"/>
</dbReference>
<dbReference type="Proteomes" id="UP000092600">
    <property type="component" value="Unassembled WGS sequence"/>
</dbReference>
<dbReference type="GO" id="GO:0016757">
    <property type="term" value="F:glycosyltransferase activity"/>
    <property type="evidence" value="ECO:0007669"/>
    <property type="project" value="UniProtKB-KW"/>
</dbReference>
<comment type="similarity">
    <text evidence="3">Belongs to the glycosyltransferase GT106 family.</text>
</comment>
<dbReference type="GO" id="GO:0006004">
    <property type="term" value="P:fucose metabolic process"/>
    <property type="evidence" value="ECO:0007669"/>
    <property type="project" value="UniProtKB-KW"/>
</dbReference>
<dbReference type="Pfam" id="PF10250">
    <property type="entry name" value="O-FucT"/>
    <property type="match status" value="1"/>
</dbReference>
<comment type="pathway">
    <text evidence="2">Glycan metabolism.</text>
</comment>
<dbReference type="PANTHER" id="PTHR31741">
    <property type="entry name" value="OS02G0726500 PROTEIN-RELATED"/>
    <property type="match status" value="1"/>
</dbReference>
<evidence type="ECO:0000256" key="6">
    <source>
        <dbReference type="ARBA" id="ARBA00022692"/>
    </source>
</evidence>
<dbReference type="STRING" id="4615.A0A199UJP6"/>
<dbReference type="GO" id="GO:0016020">
    <property type="term" value="C:membrane"/>
    <property type="evidence" value="ECO:0007669"/>
    <property type="project" value="UniProtKB-SubCell"/>
</dbReference>
<evidence type="ECO:0000313" key="15">
    <source>
        <dbReference type="Proteomes" id="UP000092600"/>
    </source>
</evidence>
<keyword evidence="7" id="KW-0735">Signal-anchor</keyword>
<evidence type="ECO:0000256" key="10">
    <source>
        <dbReference type="ARBA" id="ARBA00023180"/>
    </source>
</evidence>
<keyword evidence="10" id="KW-0325">Glycoprotein</keyword>
<evidence type="ECO:0000256" key="12">
    <source>
        <dbReference type="ARBA" id="ARBA00023277"/>
    </source>
</evidence>
<accession>A0A199UJP6</accession>
<name>A0A199UJP6_ANACO</name>
<dbReference type="EMBL" id="LSRQ01007276">
    <property type="protein sequence ID" value="OAY65112.1"/>
    <property type="molecule type" value="Genomic_DNA"/>
</dbReference>
<keyword evidence="5" id="KW-0808">Transferase</keyword>